<proteinExistence type="predicted"/>
<organism evidence="4 5">
    <name type="scientific">Littorina saxatilis</name>
    <dbReference type="NCBI Taxonomy" id="31220"/>
    <lineage>
        <taxon>Eukaryota</taxon>
        <taxon>Metazoa</taxon>
        <taxon>Spiralia</taxon>
        <taxon>Lophotrochozoa</taxon>
        <taxon>Mollusca</taxon>
        <taxon>Gastropoda</taxon>
        <taxon>Caenogastropoda</taxon>
        <taxon>Littorinimorpha</taxon>
        <taxon>Littorinoidea</taxon>
        <taxon>Littorinidae</taxon>
        <taxon>Littorina</taxon>
    </lineage>
</organism>
<keyword evidence="1" id="KW-0732">Signal</keyword>
<dbReference type="InterPro" id="IPR032267">
    <property type="entry name" value="DUF4832"/>
</dbReference>
<dbReference type="AlphaFoldDB" id="A0AAN9GP23"/>
<sequence length="508" mass="56829">MSVLGGVIAICLWIQAANADGCASCVDSHTVSSTYTVKMYHESHEHVENPHRGFLGHTETKASHHSPLTKSLLDHLRSNNGVTLVLRVFVLDSFVSSSISTDFLNKIRHDLDVVDSAGFTAVLRFCYTLTLRQPPPYGDASKSMVLRHISQLKPIFHQYERVITSIEAGFIGTWGEWYYTDHFGMANFDAPGHDPATGLSSQALRDRKDVVLALLHAAPKSIQIQLRTPQQKMHAIGTVPAKRQDMQSGNDNARSGHHNDCFLASDTDYGTYSDKAVEYPYLASDTRYCIMGGETCGVTTNHRHECPTATKELAMFHWTYLNQDYNGDVLNVWKNQGCYEDVHRRLGYRLTIQKAILPKTARVDDNLCFHLEFKNTGYAAPVKHLKFYFILESSHGSQHAAQVTDVDVRDWQPGYTHTVSSNVQLTHFSEGHYKVFVALSDPLMGDRADYNVLLATTGVPLYTQGLNDLGHTVFVSGHHTASTHCTSMPYWTPPTHGHNSRVFKGSFR</sequence>
<evidence type="ECO:0000256" key="1">
    <source>
        <dbReference type="SAM" id="SignalP"/>
    </source>
</evidence>
<feature type="domain" description="DUF4874" evidence="3">
    <location>
        <begin position="49"/>
        <end position="230"/>
    </location>
</feature>
<evidence type="ECO:0008006" key="6">
    <source>
        <dbReference type="Google" id="ProtNLM"/>
    </source>
</evidence>
<feature type="domain" description="DUF4832" evidence="2">
    <location>
        <begin position="254"/>
        <end position="455"/>
    </location>
</feature>
<dbReference type="Pfam" id="PF16173">
    <property type="entry name" value="DUF4874"/>
    <property type="match status" value="1"/>
</dbReference>
<protein>
    <recommendedName>
        <fullName evidence="6">DUF4832 domain-containing protein</fullName>
    </recommendedName>
</protein>
<evidence type="ECO:0000313" key="5">
    <source>
        <dbReference type="Proteomes" id="UP001374579"/>
    </source>
</evidence>
<accession>A0AAN9GP23</accession>
<reference evidence="4 5" key="1">
    <citation type="submission" date="2024-02" db="EMBL/GenBank/DDBJ databases">
        <title>Chromosome-scale genome assembly of the rough periwinkle Littorina saxatilis.</title>
        <authorList>
            <person name="De Jode A."/>
            <person name="Faria R."/>
            <person name="Formenti G."/>
            <person name="Sims Y."/>
            <person name="Smith T.P."/>
            <person name="Tracey A."/>
            <person name="Wood J.M.D."/>
            <person name="Zagrodzka Z.B."/>
            <person name="Johannesson K."/>
            <person name="Butlin R.K."/>
            <person name="Leder E.H."/>
        </authorList>
    </citation>
    <scope>NUCLEOTIDE SEQUENCE [LARGE SCALE GENOMIC DNA]</scope>
    <source>
        <strain evidence="4">Snail1</strain>
        <tissue evidence="4">Muscle</tissue>
    </source>
</reference>
<name>A0AAN9GP23_9CAEN</name>
<dbReference type="EMBL" id="JBAMIC010000001">
    <property type="protein sequence ID" value="KAK7115638.1"/>
    <property type="molecule type" value="Genomic_DNA"/>
</dbReference>
<evidence type="ECO:0000313" key="4">
    <source>
        <dbReference type="EMBL" id="KAK7115638.1"/>
    </source>
</evidence>
<gene>
    <name evidence="4" type="ORF">V1264_001472</name>
</gene>
<keyword evidence="5" id="KW-1185">Reference proteome</keyword>
<feature type="signal peptide" evidence="1">
    <location>
        <begin position="1"/>
        <end position="19"/>
    </location>
</feature>
<feature type="chain" id="PRO_5042904312" description="DUF4832 domain-containing protein" evidence="1">
    <location>
        <begin position="20"/>
        <end position="508"/>
    </location>
</feature>
<dbReference type="InterPro" id="IPR032379">
    <property type="entry name" value="DUF4874"/>
</dbReference>
<evidence type="ECO:0000259" key="3">
    <source>
        <dbReference type="Pfam" id="PF16173"/>
    </source>
</evidence>
<dbReference type="Pfam" id="PF16116">
    <property type="entry name" value="DUF4832"/>
    <property type="match status" value="1"/>
</dbReference>
<comment type="caution">
    <text evidence="4">The sequence shown here is derived from an EMBL/GenBank/DDBJ whole genome shotgun (WGS) entry which is preliminary data.</text>
</comment>
<dbReference type="Proteomes" id="UP001374579">
    <property type="component" value="Unassembled WGS sequence"/>
</dbReference>
<evidence type="ECO:0000259" key="2">
    <source>
        <dbReference type="Pfam" id="PF16116"/>
    </source>
</evidence>